<dbReference type="PANTHER" id="PTHR31513">
    <property type="entry name" value="EPHRIN TYPE-B RECEPTOR"/>
    <property type="match status" value="1"/>
</dbReference>
<keyword evidence="1" id="KW-0812">Transmembrane</keyword>
<dbReference type="AlphaFoldDB" id="A0ABC8T4U3"/>
<sequence>ASSILKENSLRHRKEEILLGHNHRSTEISTRRKVSGGILDINSLKMLAEKRDIFFLLSFLIHNTKPVVHQDLVGLVISMLLLGDFSLVLLTLLQLYSISLADIFLVLFVLPLGIFLPFPAGINALFSHGPRRSAGLARVYALWNIASMINVVVAFVCGYIHYSGQPSRKLPNFQPWNMDESEWWIFPVALVVCKCIQSQLINWHVANLEIQDRSLYSNDFDLFWQS</sequence>
<evidence type="ECO:0000256" key="1">
    <source>
        <dbReference type="SAM" id="Phobius"/>
    </source>
</evidence>
<feature type="transmembrane region" description="Helical" evidence="1">
    <location>
        <begin position="72"/>
        <end position="97"/>
    </location>
</feature>
<dbReference type="EMBL" id="CAUOFW020003857">
    <property type="protein sequence ID" value="CAK9162444.1"/>
    <property type="molecule type" value="Genomic_DNA"/>
</dbReference>
<reference evidence="2 3" key="1">
    <citation type="submission" date="2024-02" db="EMBL/GenBank/DDBJ databases">
        <authorList>
            <person name="Vignale AGUSTIN F."/>
            <person name="Sosa J E."/>
            <person name="Modenutti C."/>
        </authorList>
    </citation>
    <scope>NUCLEOTIDE SEQUENCE [LARGE SCALE GENOMIC DNA]</scope>
</reference>
<comment type="caution">
    <text evidence="2">The sequence shown here is derived from an EMBL/GenBank/DDBJ whole genome shotgun (WGS) entry which is preliminary data.</text>
</comment>
<proteinExistence type="predicted"/>
<evidence type="ECO:0000313" key="2">
    <source>
        <dbReference type="EMBL" id="CAK9162444.1"/>
    </source>
</evidence>
<accession>A0ABC8T4U3</accession>
<feature type="non-terminal residue" evidence="2">
    <location>
        <position position="1"/>
    </location>
</feature>
<protein>
    <submittedName>
        <fullName evidence="2">Uncharacterized protein</fullName>
    </submittedName>
</protein>
<dbReference type="PANTHER" id="PTHR31513:SF1">
    <property type="entry name" value="EPHRIN TYPE-B RECEPTOR"/>
    <property type="match status" value="1"/>
</dbReference>
<name>A0ABC8T4U3_9AQUA</name>
<feature type="transmembrane region" description="Helical" evidence="1">
    <location>
        <begin position="103"/>
        <end position="127"/>
    </location>
</feature>
<keyword evidence="1" id="KW-1133">Transmembrane helix</keyword>
<feature type="transmembrane region" description="Helical" evidence="1">
    <location>
        <begin position="139"/>
        <end position="163"/>
    </location>
</feature>
<organism evidence="2 3">
    <name type="scientific">Ilex paraguariensis</name>
    <name type="common">yerba mate</name>
    <dbReference type="NCBI Taxonomy" id="185542"/>
    <lineage>
        <taxon>Eukaryota</taxon>
        <taxon>Viridiplantae</taxon>
        <taxon>Streptophyta</taxon>
        <taxon>Embryophyta</taxon>
        <taxon>Tracheophyta</taxon>
        <taxon>Spermatophyta</taxon>
        <taxon>Magnoliopsida</taxon>
        <taxon>eudicotyledons</taxon>
        <taxon>Gunneridae</taxon>
        <taxon>Pentapetalae</taxon>
        <taxon>asterids</taxon>
        <taxon>campanulids</taxon>
        <taxon>Aquifoliales</taxon>
        <taxon>Aquifoliaceae</taxon>
        <taxon>Ilex</taxon>
    </lineage>
</organism>
<dbReference type="Proteomes" id="UP001642360">
    <property type="component" value="Unassembled WGS sequence"/>
</dbReference>
<keyword evidence="3" id="KW-1185">Reference proteome</keyword>
<evidence type="ECO:0000313" key="3">
    <source>
        <dbReference type="Proteomes" id="UP001642360"/>
    </source>
</evidence>
<keyword evidence="1" id="KW-0472">Membrane</keyword>
<gene>
    <name evidence="2" type="ORF">ILEXP_LOCUS31312</name>
</gene>